<keyword evidence="1" id="KW-0812">Transmembrane</keyword>
<feature type="transmembrane region" description="Helical" evidence="1">
    <location>
        <begin position="50"/>
        <end position="67"/>
    </location>
</feature>
<protein>
    <submittedName>
        <fullName evidence="3">G protein-coupled receptor</fullName>
    </submittedName>
</protein>
<feature type="transmembrane region" description="Helical" evidence="1">
    <location>
        <begin position="79"/>
        <end position="104"/>
    </location>
</feature>
<sequence>MHDYRTYLFNISICSFFHDVVISIFWRPVSLFPNTICMNTGLVHYFGSDYAHFGVSIGIVYRVVSLMDKKNLHFLQSKYGMLLICIFQFVPPLVLMTMLMVAAVPAESLKEKALAKYPQLAPIFESESVFGYDSEINAWINVILVLGTILIMVVIPSTELLCYLISSRQLKAVRQHISAHTYQLNRNLIIVLFIQVTLPNVMILAPAVIVVILVWQDVPFTNIMLEATFLSCSFHSVIDNLIMLIAITPYRRSLKHMIFGRTFNSNFDEAVRNNSKLCLDKQTSLMPKI</sequence>
<dbReference type="Pfam" id="PF10318">
    <property type="entry name" value="7TM_GPCR_Srh"/>
    <property type="match status" value="1"/>
</dbReference>
<dbReference type="AlphaFoldDB" id="A0A7E4URH4"/>
<evidence type="ECO:0000313" key="3">
    <source>
        <dbReference type="WBParaSite" id="Pan_g11964.t1"/>
    </source>
</evidence>
<keyword evidence="1" id="KW-1133">Transmembrane helix</keyword>
<evidence type="ECO:0000313" key="2">
    <source>
        <dbReference type="Proteomes" id="UP000492821"/>
    </source>
</evidence>
<evidence type="ECO:0000256" key="1">
    <source>
        <dbReference type="SAM" id="Phobius"/>
    </source>
</evidence>
<reference evidence="2" key="1">
    <citation type="journal article" date="2013" name="Genetics">
        <title>The draft genome and transcriptome of Panagrellus redivivus are shaped by the harsh demands of a free-living lifestyle.</title>
        <authorList>
            <person name="Srinivasan J."/>
            <person name="Dillman A.R."/>
            <person name="Macchietto M.G."/>
            <person name="Heikkinen L."/>
            <person name="Lakso M."/>
            <person name="Fracchia K.M."/>
            <person name="Antoshechkin I."/>
            <person name="Mortazavi A."/>
            <person name="Wong G."/>
            <person name="Sternberg P.W."/>
        </authorList>
    </citation>
    <scope>NUCLEOTIDE SEQUENCE [LARGE SCALE GENOMIC DNA]</scope>
    <source>
        <strain evidence="2">MT8872</strain>
    </source>
</reference>
<dbReference type="WBParaSite" id="Pan_g11964.t1">
    <property type="protein sequence ID" value="Pan_g11964.t1"/>
    <property type="gene ID" value="Pan_g11964"/>
</dbReference>
<accession>A0A7E4URH4</accession>
<feature type="transmembrane region" description="Helical" evidence="1">
    <location>
        <begin position="187"/>
        <end position="215"/>
    </location>
</feature>
<keyword evidence="1" id="KW-0472">Membrane</keyword>
<dbReference type="SUPFAM" id="SSF81321">
    <property type="entry name" value="Family A G protein-coupled receptor-like"/>
    <property type="match status" value="1"/>
</dbReference>
<feature type="transmembrane region" description="Helical" evidence="1">
    <location>
        <begin position="7"/>
        <end position="26"/>
    </location>
</feature>
<organism evidence="2 3">
    <name type="scientific">Panagrellus redivivus</name>
    <name type="common">Microworm</name>
    <dbReference type="NCBI Taxonomy" id="6233"/>
    <lineage>
        <taxon>Eukaryota</taxon>
        <taxon>Metazoa</taxon>
        <taxon>Ecdysozoa</taxon>
        <taxon>Nematoda</taxon>
        <taxon>Chromadorea</taxon>
        <taxon>Rhabditida</taxon>
        <taxon>Tylenchina</taxon>
        <taxon>Panagrolaimomorpha</taxon>
        <taxon>Panagrolaimoidea</taxon>
        <taxon>Panagrolaimidae</taxon>
        <taxon>Panagrellus</taxon>
    </lineage>
</organism>
<dbReference type="InterPro" id="IPR019422">
    <property type="entry name" value="7TM_GPCR_serpentine_rcpt_Srh"/>
</dbReference>
<dbReference type="Proteomes" id="UP000492821">
    <property type="component" value="Unassembled WGS sequence"/>
</dbReference>
<keyword evidence="2" id="KW-1185">Reference proteome</keyword>
<feature type="transmembrane region" description="Helical" evidence="1">
    <location>
        <begin position="138"/>
        <end position="166"/>
    </location>
</feature>
<proteinExistence type="predicted"/>
<reference evidence="3" key="2">
    <citation type="submission" date="2020-10" db="UniProtKB">
        <authorList>
            <consortium name="WormBaseParasite"/>
        </authorList>
    </citation>
    <scope>IDENTIFICATION</scope>
</reference>
<feature type="transmembrane region" description="Helical" evidence="1">
    <location>
        <begin position="227"/>
        <end position="247"/>
    </location>
</feature>
<name>A0A7E4URH4_PANRE</name>
<dbReference type="PANTHER" id="PTHR46964">
    <property type="entry name" value="SERPENTINE RECEPTOR, CLASS I-RELATED"/>
    <property type="match status" value="1"/>
</dbReference>